<sequence>MLYTHSRELRGLERLAPLLPYPSCLFSWMLIETMFARELKRDQRLAWKVLNPPDLIGPQVFQFKCFADEWHASVFYYTNQVYQCDLGQGRELPHSLEEQTLCSPLTHRMLLEDEAFAVEV</sequence>
<organism evidence="1">
    <name type="scientific">Rhizophora mucronata</name>
    <name type="common">Asiatic mangrove</name>
    <dbReference type="NCBI Taxonomy" id="61149"/>
    <lineage>
        <taxon>Eukaryota</taxon>
        <taxon>Viridiplantae</taxon>
        <taxon>Streptophyta</taxon>
        <taxon>Embryophyta</taxon>
        <taxon>Tracheophyta</taxon>
        <taxon>Spermatophyta</taxon>
        <taxon>Magnoliopsida</taxon>
        <taxon>eudicotyledons</taxon>
        <taxon>Gunneridae</taxon>
        <taxon>Pentapetalae</taxon>
        <taxon>rosids</taxon>
        <taxon>fabids</taxon>
        <taxon>Malpighiales</taxon>
        <taxon>Rhizophoraceae</taxon>
        <taxon>Rhizophora</taxon>
    </lineage>
</organism>
<accession>A0A2P2NJF6</accession>
<protein>
    <submittedName>
        <fullName evidence="1">Uncharacterized protein</fullName>
    </submittedName>
</protein>
<dbReference type="AlphaFoldDB" id="A0A2P2NJF6"/>
<dbReference type="EMBL" id="GGEC01062147">
    <property type="protein sequence ID" value="MBX42631.1"/>
    <property type="molecule type" value="Transcribed_RNA"/>
</dbReference>
<name>A0A2P2NJF6_RHIMU</name>
<evidence type="ECO:0000313" key="1">
    <source>
        <dbReference type="EMBL" id="MBX42631.1"/>
    </source>
</evidence>
<proteinExistence type="predicted"/>
<reference evidence="1" key="1">
    <citation type="submission" date="2018-02" db="EMBL/GenBank/DDBJ databases">
        <title>Rhizophora mucronata_Transcriptome.</title>
        <authorList>
            <person name="Meera S.P."/>
            <person name="Sreeshan A."/>
            <person name="Augustine A."/>
        </authorList>
    </citation>
    <scope>NUCLEOTIDE SEQUENCE</scope>
    <source>
        <tissue evidence="1">Leaf</tissue>
    </source>
</reference>